<dbReference type="Proteomes" id="UP000092583">
    <property type="component" value="Unassembled WGS sequence"/>
</dbReference>
<evidence type="ECO:0000256" key="1">
    <source>
        <dbReference type="SAM" id="MobiDB-lite"/>
    </source>
</evidence>
<evidence type="ECO:0000313" key="3">
    <source>
        <dbReference type="EMBL" id="OCF56800.1"/>
    </source>
</evidence>
<keyword evidence="2" id="KW-0472">Membrane</keyword>
<feature type="region of interest" description="Disordered" evidence="1">
    <location>
        <begin position="309"/>
        <end position="330"/>
    </location>
</feature>
<keyword evidence="4" id="KW-1185">Reference proteome</keyword>
<reference evidence="3 4" key="1">
    <citation type="submission" date="2013-07" db="EMBL/GenBank/DDBJ databases">
        <title>The Genome Sequence of Kwoniella mangroviensis CBS10435.</title>
        <authorList>
            <consortium name="The Broad Institute Genome Sequencing Platform"/>
            <person name="Cuomo C."/>
            <person name="Litvintseva A."/>
            <person name="Chen Y."/>
            <person name="Heitman J."/>
            <person name="Sun S."/>
            <person name="Springer D."/>
            <person name="Dromer F."/>
            <person name="Young S.K."/>
            <person name="Zeng Q."/>
            <person name="Gargeya S."/>
            <person name="Fitzgerald M."/>
            <person name="Abouelleil A."/>
            <person name="Alvarado L."/>
            <person name="Berlin A.M."/>
            <person name="Chapman S.B."/>
            <person name="Dewar J."/>
            <person name="Goldberg J."/>
            <person name="Griggs A."/>
            <person name="Gujja S."/>
            <person name="Hansen M."/>
            <person name="Howarth C."/>
            <person name="Imamovic A."/>
            <person name="Larimer J."/>
            <person name="McCowan C."/>
            <person name="Murphy C."/>
            <person name="Pearson M."/>
            <person name="Priest M."/>
            <person name="Roberts A."/>
            <person name="Saif S."/>
            <person name="Shea T."/>
            <person name="Sykes S."/>
            <person name="Wortman J."/>
            <person name="Nusbaum C."/>
            <person name="Birren B."/>
        </authorList>
    </citation>
    <scope>NUCLEOTIDE SEQUENCE [LARGE SCALE GENOMIC DNA]</scope>
    <source>
        <strain evidence="3 4">CBS 10435</strain>
    </source>
</reference>
<organism evidence="3 4">
    <name type="scientific">Kwoniella mangroviensis CBS 10435</name>
    <dbReference type="NCBI Taxonomy" id="1331196"/>
    <lineage>
        <taxon>Eukaryota</taxon>
        <taxon>Fungi</taxon>
        <taxon>Dikarya</taxon>
        <taxon>Basidiomycota</taxon>
        <taxon>Agaricomycotina</taxon>
        <taxon>Tremellomycetes</taxon>
        <taxon>Tremellales</taxon>
        <taxon>Cryptococcaceae</taxon>
        <taxon>Kwoniella</taxon>
    </lineage>
</organism>
<keyword evidence="2" id="KW-1133">Transmembrane helix</keyword>
<protein>
    <submittedName>
        <fullName evidence="3">Uncharacterized protein</fullName>
    </submittedName>
</protein>
<accession>A0A1B9IN51</accession>
<feature type="compositionally biased region" description="Polar residues" evidence="1">
    <location>
        <begin position="524"/>
        <end position="537"/>
    </location>
</feature>
<dbReference type="AlphaFoldDB" id="A0A1B9IN51"/>
<proteinExistence type="predicted"/>
<dbReference type="OrthoDB" id="2565154at2759"/>
<feature type="transmembrane region" description="Helical" evidence="2">
    <location>
        <begin position="60"/>
        <end position="79"/>
    </location>
</feature>
<sequence length="750" mass="84781">MSGKVIHFKRYNRISTPEELPTAMRLGMEFERRAEPHLSNNKNAGDQQEEDWFQNHSTQVFLIFGSILFIITLLCLYCLTRKQGSQVLPSCMKRHKKAKARSGRNSHRPISNASSINGLLSLDRSRSRDLNNHAIVGGMRIDDEDGQGMGRMRMWQNTGREDKRLWRKTAYMSDLRHATKENSKNYQRVHGRGDFDEGFPDGFERVTRDTFYQPTKGGQGHKRNTTLSSFGHPPSSSFYDYSESSPSPYSVYDASGLVRPISNYIPYNPILTSTESLRYPPSVKRPITDYRRSFVSHMSNDPGYLEDLKAGSHGRQSGSYYPKSPASTYVPPRESVYSWRSYPHEEDDYEKHHYNQAGRHIQMDHQYDQIQPRHQLHDANYHQYDQNQGYHIDQIQSLHPNHDDTNSYLNPSPIEYEQHEFTPKPSIDQSIVNDYTAYTQPQPLANLSHSPQHLENSLDEKTPSTRPRHERTPSMGSIKFPEPEPSPAPAPIHVGDGMISPYTRSSTYSFPAPPTGEGQFEFRLSTQPKPSGGTFNTYDYDYQNQHQQENYQGEGEEGEEEEGDSYSPSRTEVNTKLNSASYHSPSLISKHSRISTVPGQTKLSNSISRGFDDSDGLEVTPRKEKRNSSGPSLAKSDNPNPSPNFPPPSNLIIDTTSSIINSDTQEHTITTSSSSGGGGGGGYVISTMSKKIQRVKPPSLLKSTLPPKSPKSPSPLRYSSTFDMDDMPIWMKDNEAEAEVDEEPVPRIRG</sequence>
<feature type="compositionally biased region" description="Polar residues" evidence="1">
    <location>
        <begin position="628"/>
        <end position="637"/>
    </location>
</feature>
<dbReference type="EMBL" id="KI669464">
    <property type="protein sequence ID" value="OCF56800.1"/>
    <property type="molecule type" value="Genomic_DNA"/>
</dbReference>
<feature type="compositionally biased region" description="Pro residues" evidence="1">
    <location>
        <begin position="640"/>
        <end position="649"/>
    </location>
</feature>
<keyword evidence="2" id="KW-0812">Transmembrane</keyword>
<feature type="region of interest" description="Disordered" evidence="1">
    <location>
        <begin position="442"/>
        <end position="723"/>
    </location>
</feature>
<feature type="compositionally biased region" description="Low complexity" evidence="1">
    <location>
        <begin position="538"/>
        <end position="553"/>
    </location>
</feature>
<feature type="compositionally biased region" description="Acidic residues" evidence="1">
    <location>
        <begin position="554"/>
        <end position="564"/>
    </location>
</feature>
<evidence type="ECO:0000313" key="4">
    <source>
        <dbReference type="Proteomes" id="UP000092583"/>
    </source>
</evidence>
<feature type="compositionally biased region" description="Low complexity" evidence="1">
    <location>
        <begin position="696"/>
        <end position="706"/>
    </location>
</feature>
<evidence type="ECO:0000256" key="2">
    <source>
        <dbReference type="SAM" id="Phobius"/>
    </source>
</evidence>
<feature type="compositionally biased region" description="Polar residues" evidence="1">
    <location>
        <begin position="442"/>
        <end position="455"/>
    </location>
</feature>
<reference evidence="4" key="2">
    <citation type="submission" date="2013-12" db="EMBL/GenBank/DDBJ databases">
        <title>Evolution of pathogenesis and genome organization in the Tremellales.</title>
        <authorList>
            <person name="Cuomo C."/>
            <person name="Litvintseva A."/>
            <person name="Heitman J."/>
            <person name="Chen Y."/>
            <person name="Sun S."/>
            <person name="Springer D."/>
            <person name="Dromer F."/>
            <person name="Young S."/>
            <person name="Zeng Q."/>
            <person name="Chapman S."/>
            <person name="Gujja S."/>
            <person name="Saif S."/>
            <person name="Birren B."/>
        </authorList>
    </citation>
    <scope>NUCLEOTIDE SEQUENCE [LARGE SCALE GENOMIC DNA]</scope>
    <source>
        <strain evidence="4">CBS 10435</strain>
    </source>
</reference>
<name>A0A1B9IN51_9TREE</name>
<feature type="compositionally biased region" description="Polar residues" evidence="1">
    <location>
        <begin position="566"/>
        <end position="608"/>
    </location>
</feature>
<gene>
    <name evidence="3" type="ORF">L486_05655</name>
</gene>
<feature type="compositionally biased region" description="Low complexity" evidence="1">
    <location>
        <begin position="650"/>
        <end position="663"/>
    </location>
</feature>